<accession>A0A197JUR7</accession>
<evidence type="ECO:0000256" key="3">
    <source>
        <dbReference type="ARBA" id="ARBA00022475"/>
    </source>
</evidence>
<evidence type="ECO:0000256" key="4">
    <source>
        <dbReference type="ARBA" id="ARBA00022692"/>
    </source>
</evidence>
<feature type="transmembrane region" description="Helical" evidence="8">
    <location>
        <begin position="25"/>
        <end position="47"/>
    </location>
</feature>
<dbReference type="Pfam" id="PF25539">
    <property type="entry name" value="Bestrophin_2"/>
    <property type="match status" value="1"/>
</dbReference>
<dbReference type="STRING" id="1314771.A0A197JUR7"/>
<reference evidence="9 10" key="1">
    <citation type="submission" date="2016-05" db="EMBL/GenBank/DDBJ databases">
        <title>Genome sequencing reveals origins of a unique bacterial endosymbiosis in the earliest lineages of terrestrial Fungi.</title>
        <authorList>
            <consortium name="DOE Joint Genome Institute"/>
            <person name="Uehling J."/>
            <person name="Gryganskyi A."/>
            <person name="Hameed K."/>
            <person name="Tschaplinski T."/>
            <person name="Misztal P."/>
            <person name="Wu S."/>
            <person name="Desiro A."/>
            <person name="Vande Pol N."/>
            <person name="Du Z.-Y."/>
            <person name="Zienkiewicz A."/>
            <person name="Zienkiewicz K."/>
            <person name="Morin E."/>
            <person name="Tisserant E."/>
            <person name="Splivallo R."/>
            <person name="Hainaut M."/>
            <person name="Henrissat B."/>
            <person name="Ohm R."/>
            <person name="Kuo A."/>
            <person name="Yan J."/>
            <person name="Lipzen A."/>
            <person name="Nolan M."/>
            <person name="Labutti K."/>
            <person name="Barry K."/>
            <person name="Goldstein A."/>
            <person name="Labbe J."/>
            <person name="Schadt C."/>
            <person name="Tuskan G."/>
            <person name="Grigoriev I."/>
            <person name="Martin F."/>
            <person name="Vilgalys R."/>
            <person name="Bonito G."/>
        </authorList>
    </citation>
    <scope>NUCLEOTIDE SEQUENCE [LARGE SCALE GENOMIC DNA]</scope>
    <source>
        <strain evidence="9 10">AG-77</strain>
    </source>
</reference>
<evidence type="ECO:0000256" key="2">
    <source>
        <dbReference type="ARBA" id="ARBA00022448"/>
    </source>
</evidence>
<keyword evidence="4 8" id="KW-0812">Transmembrane</keyword>
<dbReference type="PANTHER" id="PTHR33281">
    <property type="entry name" value="UPF0187 PROTEIN YNEE"/>
    <property type="match status" value="1"/>
</dbReference>
<keyword evidence="2" id="KW-0813">Transport</keyword>
<dbReference type="PANTHER" id="PTHR33281:SF19">
    <property type="entry name" value="VOLTAGE-DEPENDENT ANION CHANNEL-FORMING PROTEIN YNEE"/>
    <property type="match status" value="1"/>
</dbReference>
<evidence type="ECO:0000256" key="5">
    <source>
        <dbReference type="ARBA" id="ARBA00022989"/>
    </source>
</evidence>
<name>A0A197JUR7_9FUNG</name>
<dbReference type="GO" id="GO:0005254">
    <property type="term" value="F:chloride channel activity"/>
    <property type="evidence" value="ECO:0007669"/>
    <property type="project" value="InterPro"/>
</dbReference>
<evidence type="ECO:0000256" key="6">
    <source>
        <dbReference type="ARBA" id="ARBA00023065"/>
    </source>
</evidence>
<keyword evidence="10" id="KW-1185">Reference proteome</keyword>
<dbReference type="InterPro" id="IPR044669">
    <property type="entry name" value="YneE/VCCN1/2-like"/>
</dbReference>
<feature type="transmembrane region" description="Helical" evidence="8">
    <location>
        <begin position="53"/>
        <end position="74"/>
    </location>
</feature>
<keyword evidence="3" id="KW-1003">Cell membrane</keyword>
<dbReference type="Proteomes" id="UP000078512">
    <property type="component" value="Unassembled WGS sequence"/>
</dbReference>
<keyword evidence="6" id="KW-0406">Ion transport</keyword>
<sequence length="302" mass="34757">MARKYGTTVYVNAKWRMMLRLKGTVILQIWWHILLVGIYSTIVFLISKYSDWKMAYTLNLVSVMGMVVSLLLVFRTNTAYDRYWEGRRLWSQMTLCIRNLTRGIWVCVAETETRDLLEKKSAINLLVAFAFATKHYLREEYGYDYDDMVDLLTHIPKYSIPSSALAFDFLTPTNIPVELSYYIGSYIKACSNKGKVDPATLTMMNNALVSMIDCLTGFERILRTPIPLAYSIHLHHATWIYLLALPFQLVSNMKELMIPATMLAAFTLLGILGIGYEIENPFNDDYNDLPLDDFCKVIQAEV</sequence>
<keyword evidence="5 8" id="KW-1133">Transmembrane helix</keyword>
<organism evidence="9 10">
    <name type="scientific">Linnemannia elongata AG-77</name>
    <dbReference type="NCBI Taxonomy" id="1314771"/>
    <lineage>
        <taxon>Eukaryota</taxon>
        <taxon>Fungi</taxon>
        <taxon>Fungi incertae sedis</taxon>
        <taxon>Mucoromycota</taxon>
        <taxon>Mortierellomycotina</taxon>
        <taxon>Mortierellomycetes</taxon>
        <taxon>Mortierellales</taxon>
        <taxon>Mortierellaceae</taxon>
        <taxon>Linnemannia</taxon>
    </lineage>
</organism>
<evidence type="ECO:0000313" key="10">
    <source>
        <dbReference type="Proteomes" id="UP000078512"/>
    </source>
</evidence>
<proteinExistence type="predicted"/>
<comment type="subcellular location">
    <subcellularLocation>
        <location evidence="1">Cell membrane</location>
        <topology evidence="1">Multi-pass membrane protein</topology>
    </subcellularLocation>
</comment>
<keyword evidence="7 8" id="KW-0472">Membrane</keyword>
<feature type="non-terminal residue" evidence="9">
    <location>
        <position position="302"/>
    </location>
</feature>
<dbReference type="AlphaFoldDB" id="A0A197JUR7"/>
<evidence type="ECO:0000256" key="7">
    <source>
        <dbReference type="ARBA" id="ARBA00023136"/>
    </source>
</evidence>
<gene>
    <name evidence="9" type="ORF">K457DRAFT_96633</name>
</gene>
<protein>
    <submittedName>
        <fullName evidence="9">UPF0187-domain-containing protein</fullName>
    </submittedName>
</protein>
<feature type="transmembrane region" description="Helical" evidence="8">
    <location>
        <begin position="256"/>
        <end position="276"/>
    </location>
</feature>
<evidence type="ECO:0000256" key="8">
    <source>
        <dbReference type="SAM" id="Phobius"/>
    </source>
</evidence>
<dbReference type="EMBL" id="KV442052">
    <property type="protein sequence ID" value="OAQ28039.1"/>
    <property type="molecule type" value="Genomic_DNA"/>
</dbReference>
<dbReference type="GO" id="GO:0005886">
    <property type="term" value="C:plasma membrane"/>
    <property type="evidence" value="ECO:0007669"/>
    <property type="project" value="UniProtKB-SubCell"/>
</dbReference>
<evidence type="ECO:0000256" key="1">
    <source>
        <dbReference type="ARBA" id="ARBA00004651"/>
    </source>
</evidence>
<dbReference type="OrthoDB" id="1368at2759"/>
<evidence type="ECO:0000313" key="9">
    <source>
        <dbReference type="EMBL" id="OAQ28039.1"/>
    </source>
</evidence>